<proteinExistence type="predicted"/>
<protein>
    <recommendedName>
        <fullName evidence="2">DUF4283 domain-containing protein</fullName>
    </recommendedName>
</protein>
<feature type="transmembrane region" description="Helical" evidence="1">
    <location>
        <begin position="1034"/>
        <end position="1050"/>
    </location>
</feature>
<dbReference type="PANTHER" id="PTHR33116:SF84">
    <property type="entry name" value="RNA-DIRECTED DNA POLYMERASE"/>
    <property type="match status" value="1"/>
</dbReference>
<accession>A0A6L2JUM6</accession>
<dbReference type="PANTHER" id="PTHR33116">
    <property type="entry name" value="REVERSE TRANSCRIPTASE ZINC-BINDING DOMAIN-CONTAINING PROTEIN-RELATED-RELATED"/>
    <property type="match status" value="1"/>
</dbReference>
<comment type="caution">
    <text evidence="3">The sequence shown here is derived from an EMBL/GenBank/DDBJ whole genome shotgun (WGS) entry which is preliminary data.</text>
</comment>
<evidence type="ECO:0000313" key="3">
    <source>
        <dbReference type="EMBL" id="GEU39555.1"/>
    </source>
</evidence>
<dbReference type="AlphaFoldDB" id="A0A6L2JUM6"/>
<keyword evidence="1" id="KW-0812">Transmembrane</keyword>
<feature type="domain" description="DUF4283" evidence="2">
    <location>
        <begin position="321"/>
        <end position="402"/>
    </location>
</feature>
<reference evidence="3" key="1">
    <citation type="journal article" date="2019" name="Sci. Rep.">
        <title>Draft genome of Tanacetum cinerariifolium, the natural source of mosquito coil.</title>
        <authorList>
            <person name="Yamashiro T."/>
            <person name="Shiraishi A."/>
            <person name="Satake H."/>
            <person name="Nakayama K."/>
        </authorList>
    </citation>
    <scope>NUCLEOTIDE SEQUENCE</scope>
</reference>
<dbReference type="InterPro" id="IPR025558">
    <property type="entry name" value="DUF4283"/>
</dbReference>
<keyword evidence="1" id="KW-1133">Transmembrane helix</keyword>
<keyword evidence="1" id="KW-0472">Membrane</keyword>
<organism evidence="3">
    <name type="scientific">Tanacetum cinerariifolium</name>
    <name type="common">Dalmatian daisy</name>
    <name type="synonym">Chrysanthemum cinerariifolium</name>
    <dbReference type="NCBI Taxonomy" id="118510"/>
    <lineage>
        <taxon>Eukaryota</taxon>
        <taxon>Viridiplantae</taxon>
        <taxon>Streptophyta</taxon>
        <taxon>Embryophyta</taxon>
        <taxon>Tracheophyta</taxon>
        <taxon>Spermatophyta</taxon>
        <taxon>Magnoliopsida</taxon>
        <taxon>eudicotyledons</taxon>
        <taxon>Gunneridae</taxon>
        <taxon>Pentapetalae</taxon>
        <taxon>asterids</taxon>
        <taxon>campanulids</taxon>
        <taxon>Asterales</taxon>
        <taxon>Asteraceae</taxon>
        <taxon>Asteroideae</taxon>
        <taxon>Anthemideae</taxon>
        <taxon>Anthemidinae</taxon>
        <taxon>Tanacetum</taxon>
    </lineage>
</organism>
<name>A0A6L2JUM6_TANCI</name>
<dbReference type="Pfam" id="PF14111">
    <property type="entry name" value="DUF4283"/>
    <property type="match status" value="1"/>
</dbReference>
<evidence type="ECO:0000256" key="1">
    <source>
        <dbReference type="SAM" id="Phobius"/>
    </source>
</evidence>
<sequence>MVVRVLRVHVAAADMEQQGGDVAFLDAKEIVRGACKVVKSSREERNVRKSNIGDSDNTGDGGEIVGGAIRAHGSGIVTRRTCLDGKSKVVIVKVVKSSREERNVRKSNIGDSDNTGDGGKIVGGAIGARGSGIVVRRTCLDGKSKVVIVKVVKSSLEERNVRKSNIGDSDNTGDRGKIVGGVIGARGSGIVARRTCLDGKSKVVIVKVLPLFSITMALGEITLVSKLWVLISVKSRGAKVHVVVADMEQQRGDAAFLEAKEIVRGAFKHRAGEQPKSFATVVKDNAKHSHAKVNFRTMVNPDKVADSDFVLPMVAIQAVQNRFANSLVGFFVGKCVAFQLVKNYVTNTWVKFGFQKIMRDEDDFYYFKFASQTGLEQVLEHRPWLIRNTPIILNKWTPNLALSKDEVTRVSVWVKLQKVLVVTYLEDGLGLIGTCFVVGIRHRMRTLLFWMPYYCGLDSGYSPSYGNAPFERRVLWADLGLHIQVVRGFPWIPMGDFNVALNMEDILRVYQLDEVQRALDLNPDNSTLREEEDVHIQAFNETKLDEERFLKQKAYLENIEVVVPHVRNVFVTHYEQFLDSSMGCSELNVEGLFLKQVSTETSASMVRNITNEEIKAAMFGIGDDKASAPMVTLLPSLKRGGMLLGIKEVVSENQSTFIPGRRISDNILITQELMHNYHRNRGPLRCAFKIDIQKAYDTVDWHFLETILLRFSFLDDFRYHKHCDELEIINVCFADDLFIFARGDLESTHVIMDSLDEFKSASSLVSSIPKSTTYFCNVLNHVKHAILNIMPFSKEELPVKYLGVPLISSWLLNKDCKVLVEKAKNRIGDWKNKSLSFAGCLGLRTLDVFNIALVTTHIWNIVSNKESLWAWPQLWLLKASDIGQIPTPQLVNNMVDSWQWLDSNGVFSLFSVAWAWEALRSRGTHVDCTSFRPRYGVMCVSLLVWILFLSFCMILYYTYIPWEKSTARSMFGKLLLAATSYFIWLERNNRVFKKVKRSPEDIRDIIMVTVRLKLITFRFKNTTMVNKLLSKWKMPNLWVIVLVRVIMQQIEEPVIVLEVSLGRFYIVLYLSIIGCTLIVRLSRLWYVTILLVEVQAMA</sequence>
<evidence type="ECO:0000259" key="2">
    <source>
        <dbReference type="Pfam" id="PF14111"/>
    </source>
</evidence>
<dbReference type="EMBL" id="BKCJ010001190">
    <property type="protein sequence ID" value="GEU39555.1"/>
    <property type="molecule type" value="Genomic_DNA"/>
</dbReference>
<feature type="transmembrane region" description="Helical" evidence="1">
    <location>
        <begin position="1062"/>
        <end position="1081"/>
    </location>
</feature>
<gene>
    <name evidence="3" type="ORF">Tci_011533</name>
</gene>
<feature type="transmembrane region" description="Helical" evidence="1">
    <location>
        <begin position="937"/>
        <end position="960"/>
    </location>
</feature>